<organism evidence="1 2">
    <name type="scientific">Dacryopinax primogenitus (strain DJM 731)</name>
    <name type="common">Brown rot fungus</name>
    <dbReference type="NCBI Taxonomy" id="1858805"/>
    <lineage>
        <taxon>Eukaryota</taxon>
        <taxon>Fungi</taxon>
        <taxon>Dikarya</taxon>
        <taxon>Basidiomycota</taxon>
        <taxon>Agaricomycotina</taxon>
        <taxon>Dacrymycetes</taxon>
        <taxon>Dacrymycetales</taxon>
        <taxon>Dacrymycetaceae</taxon>
        <taxon>Dacryopinax</taxon>
    </lineage>
</organism>
<reference evidence="1 2" key="1">
    <citation type="journal article" date="2012" name="Science">
        <title>The Paleozoic origin of enzymatic lignin decomposition reconstructed from 31 fungal genomes.</title>
        <authorList>
            <person name="Floudas D."/>
            <person name="Binder M."/>
            <person name="Riley R."/>
            <person name="Barry K."/>
            <person name="Blanchette R.A."/>
            <person name="Henrissat B."/>
            <person name="Martinez A.T."/>
            <person name="Otillar R."/>
            <person name="Spatafora J.W."/>
            <person name="Yadav J.S."/>
            <person name="Aerts A."/>
            <person name="Benoit I."/>
            <person name="Boyd A."/>
            <person name="Carlson A."/>
            <person name="Copeland A."/>
            <person name="Coutinho P.M."/>
            <person name="de Vries R.P."/>
            <person name="Ferreira P."/>
            <person name="Findley K."/>
            <person name="Foster B."/>
            <person name="Gaskell J."/>
            <person name="Glotzer D."/>
            <person name="Gorecki P."/>
            <person name="Heitman J."/>
            <person name="Hesse C."/>
            <person name="Hori C."/>
            <person name="Igarashi K."/>
            <person name="Jurgens J.A."/>
            <person name="Kallen N."/>
            <person name="Kersten P."/>
            <person name="Kohler A."/>
            <person name="Kuees U."/>
            <person name="Kumar T.K.A."/>
            <person name="Kuo A."/>
            <person name="LaButti K."/>
            <person name="Larrondo L.F."/>
            <person name="Lindquist E."/>
            <person name="Ling A."/>
            <person name="Lombard V."/>
            <person name="Lucas S."/>
            <person name="Lundell T."/>
            <person name="Martin R."/>
            <person name="McLaughlin D.J."/>
            <person name="Morgenstern I."/>
            <person name="Morin E."/>
            <person name="Murat C."/>
            <person name="Nagy L.G."/>
            <person name="Nolan M."/>
            <person name="Ohm R.A."/>
            <person name="Patyshakuliyeva A."/>
            <person name="Rokas A."/>
            <person name="Ruiz-Duenas F.J."/>
            <person name="Sabat G."/>
            <person name="Salamov A."/>
            <person name="Samejima M."/>
            <person name="Schmutz J."/>
            <person name="Slot J.C."/>
            <person name="St John F."/>
            <person name="Stenlid J."/>
            <person name="Sun H."/>
            <person name="Sun S."/>
            <person name="Syed K."/>
            <person name="Tsang A."/>
            <person name="Wiebenga A."/>
            <person name="Young D."/>
            <person name="Pisabarro A."/>
            <person name="Eastwood D.C."/>
            <person name="Martin F."/>
            <person name="Cullen D."/>
            <person name="Grigoriev I.V."/>
            <person name="Hibbett D.S."/>
        </authorList>
    </citation>
    <scope>NUCLEOTIDE SEQUENCE [LARGE SCALE GENOMIC DNA]</scope>
    <source>
        <strain evidence="1 2">DJM-731 SS1</strain>
    </source>
</reference>
<evidence type="ECO:0000313" key="2">
    <source>
        <dbReference type="Proteomes" id="UP000030653"/>
    </source>
</evidence>
<sequence>MADREQEITIAEDVTHSLDWIEPCVSTLQAFLTKLPFVVPWHEGQSVGDEDWRHRRVLPFTKENAAKVARITKRAAERKTVETRYHV</sequence>
<dbReference type="AlphaFoldDB" id="M5G7J9"/>
<dbReference type="EMBL" id="JH795869">
    <property type="protein sequence ID" value="EJT99747.1"/>
    <property type="molecule type" value="Genomic_DNA"/>
</dbReference>
<accession>M5G7J9</accession>
<evidence type="ECO:0000313" key="1">
    <source>
        <dbReference type="EMBL" id="EJT99747.1"/>
    </source>
</evidence>
<keyword evidence="2" id="KW-1185">Reference proteome</keyword>
<protein>
    <submittedName>
        <fullName evidence="1">Uncharacterized protein</fullName>
    </submittedName>
</protein>
<gene>
    <name evidence="1" type="ORF">DACRYDRAFT_23761</name>
</gene>
<feature type="non-terminal residue" evidence="1">
    <location>
        <position position="87"/>
    </location>
</feature>
<dbReference type="RefSeq" id="XP_040626645.1">
    <property type="nucleotide sequence ID" value="XM_040773378.1"/>
</dbReference>
<dbReference type="Proteomes" id="UP000030653">
    <property type="component" value="Unassembled WGS sequence"/>
</dbReference>
<name>M5G7J9_DACPD</name>
<dbReference type="HOGENOM" id="CLU_2489335_0_0_1"/>
<proteinExistence type="predicted"/>
<dbReference type="GeneID" id="63688440"/>